<dbReference type="GO" id="GO:0036222">
    <property type="term" value="F:XTP diphosphatase activity"/>
    <property type="evidence" value="ECO:0007669"/>
    <property type="project" value="UniProtKB-UniRule"/>
</dbReference>
<dbReference type="GO" id="GO:0036220">
    <property type="term" value="F:ITP diphosphatase activity"/>
    <property type="evidence" value="ECO:0007669"/>
    <property type="project" value="UniProtKB-UniRule"/>
</dbReference>
<dbReference type="Pfam" id="PF01725">
    <property type="entry name" value="Ham1p_like"/>
    <property type="match status" value="1"/>
</dbReference>
<evidence type="ECO:0000256" key="6">
    <source>
        <dbReference type="ARBA" id="ARBA00022842"/>
    </source>
</evidence>
<keyword evidence="3 10" id="KW-0479">Metal-binding</keyword>
<comment type="catalytic activity">
    <reaction evidence="9 10">
        <text>XTP + H2O = XMP + diphosphate + H(+)</text>
        <dbReference type="Rhea" id="RHEA:28610"/>
        <dbReference type="ChEBI" id="CHEBI:15377"/>
        <dbReference type="ChEBI" id="CHEBI:15378"/>
        <dbReference type="ChEBI" id="CHEBI:33019"/>
        <dbReference type="ChEBI" id="CHEBI:57464"/>
        <dbReference type="ChEBI" id="CHEBI:61314"/>
        <dbReference type="EC" id="3.6.1.66"/>
    </reaction>
</comment>
<comment type="similarity">
    <text evidence="1 10 11">Belongs to the HAM1 NTPase family.</text>
</comment>
<dbReference type="Gene3D" id="3.90.950.10">
    <property type="match status" value="1"/>
</dbReference>
<evidence type="ECO:0000256" key="1">
    <source>
        <dbReference type="ARBA" id="ARBA00008023"/>
    </source>
</evidence>
<feature type="binding site" evidence="10">
    <location>
        <begin position="7"/>
        <end position="12"/>
    </location>
    <ligand>
        <name>substrate</name>
    </ligand>
</feature>
<comment type="catalytic activity">
    <reaction evidence="10">
        <text>ITP + H2O = IMP + diphosphate + H(+)</text>
        <dbReference type="Rhea" id="RHEA:29399"/>
        <dbReference type="ChEBI" id="CHEBI:15377"/>
        <dbReference type="ChEBI" id="CHEBI:15378"/>
        <dbReference type="ChEBI" id="CHEBI:33019"/>
        <dbReference type="ChEBI" id="CHEBI:58053"/>
        <dbReference type="ChEBI" id="CHEBI:61402"/>
        <dbReference type="EC" id="3.6.1.66"/>
    </reaction>
</comment>
<keyword evidence="4 10" id="KW-0547">Nucleotide-binding</keyword>
<dbReference type="NCBIfam" id="TIGR00042">
    <property type="entry name" value="RdgB/HAM1 family non-canonical purine NTP pyrophosphatase"/>
    <property type="match status" value="1"/>
</dbReference>
<comment type="caution">
    <text evidence="12">The sequence shown here is derived from an EMBL/GenBank/DDBJ whole genome shotgun (WGS) entry which is preliminary data.</text>
</comment>
<gene>
    <name evidence="12" type="primary">rdgB</name>
    <name evidence="12" type="ORF">CSB45_08950</name>
</gene>
<evidence type="ECO:0000256" key="4">
    <source>
        <dbReference type="ARBA" id="ARBA00022741"/>
    </source>
</evidence>
<reference evidence="12 13" key="1">
    <citation type="submission" date="2017-10" db="EMBL/GenBank/DDBJ databases">
        <title>Novel microbial diversity and functional potential in the marine mammal oral microbiome.</title>
        <authorList>
            <person name="Dudek N.K."/>
            <person name="Sun C.L."/>
            <person name="Burstein D."/>
            <person name="Kantor R.S."/>
            <person name="Aliaga Goltsman D.S."/>
            <person name="Bik E.M."/>
            <person name="Thomas B.C."/>
            <person name="Banfield J.F."/>
            <person name="Relman D.A."/>
        </authorList>
    </citation>
    <scope>NUCLEOTIDE SEQUENCE [LARGE SCALE GENOMIC DNA]</scope>
    <source>
        <strain evidence="12">DOLZORAL124_49_17</strain>
    </source>
</reference>
<proteinExistence type="inferred from homology"/>
<keyword evidence="5 10" id="KW-0378">Hydrolase</keyword>
<evidence type="ECO:0000256" key="8">
    <source>
        <dbReference type="ARBA" id="ARBA00051875"/>
    </source>
</evidence>
<organism evidence="12 13">
    <name type="scientific">candidate division KSB3 bacterium</name>
    <dbReference type="NCBI Taxonomy" id="2044937"/>
    <lineage>
        <taxon>Bacteria</taxon>
        <taxon>candidate division KSB3</taxon>
    </lineage>
</organism>
<dbReference type="GO" id="GO:0009146">
    <property type="term" value="P:purine nucleoside triphosphate catabolic process"/>
    <property type="evidence" value="ECO:0007669"/>
    <property type="project" value="UniProtKB-UniRule"/>
</dbReference>
<dbReference type="AlphaFoldDB" id="A0A2G6E4S4"/>
<evidence type="ECO:0000256" key="10">
    <source>
        <dbReference type="HAMAP-Rule" id="MF_01405"/>
    </source>
</evidence>
<evidence type="ECO:0000256" key="9">
    <source>
        <dbReference type="ARBA" id="ARBA00052017"/>
    </source>
</evidence>
<dbReference type="GO" id="GO:0000166">
    <property type="term" value="F:nucleotide binding"/>
    <property type="evidence" value="ECO:0007669"/>
    <property type="project" value="UniProtKB-KW"/>
</dbReference>
<comment type="caution">
    <text evidence="10">Lacks conserved residue(s) required for the propagation of feature annotation.</text>
</comment>
<comment type="catalytic activity">
    <reaction evidence="8 10">
        <text>dITP + H2O = dIMP + diphosphate + H(+)</text>
        <dbReference type="Rhea" id="RHEA:28342"/>
        <dbReference type="ChEBI" id="CHEBI:15377"/>
        <dbReference type="ChEBI" id="CHEBI:15378"/>
        <dbReference type="ChEBI" id="CHEBI:33019"/>
        <dbReference type="ChEBI" id="CHEBI:61194"/>
        <dbReference type="ChEBI" id="CHEBI:61382"/>
        <dbReference type="EC" id="3.6.1.66"/>
    </reaction>
</comment>
<dbReference type="GO" id="GO:0046872">
    <property type="term" value="F:metal ion binding"/>
    <property type="evidence" value="ECO:0007669"/>
    <property type="project" value="UniProtKB-KW"/>
</dbReference>
<dbReference type="Proteomes" id="UP000229740">
    <property type="component" value="Unassembled WGS sequence"/>
</dbReference>
<evidence type="ECO:0000256" key="2">
    <source>
        <dbReference type="ARBA" id="ARBA00011738"/>
    </source>
</evidence>
<feature type="binding site" evidence="10">
    <location>
        <position position="70"/>
    </location>
    <ligand>
        <name>substrate</name>
    </ligand>
</feature>
<dbReference type="FunFam" id="3.90.950.10:FF:000001">
    <property type="entry name" value="dITP/XTP pyrophosphatase"/>
    <property type="match status" value="1"/>
</dbReference>
<feature type="binding site" evidence="10">
    <location>
        <position position="173"/>
    </location>
    <ligand>
        <name>substrate</name>
    </ligand>
</feature>
<feature type="active site" description="Proton acceptor" evidence="10">
    <location>
        <position position="69"/>
    </location>
</feature>
<evidence type="ECO:0000256" key="11">
    <source>
        <dbReference type="RuleBase" id="RU003781"/>
    </source>
</evidence>
<sequence length="202" mass="21349">MHIVAATGNAGKIREIEAIFEHFPWKVIPVGQLVPNFSVVEDGQTYQDNAIKKAVTAASLTGRVVIADDSGLEVDALDGNPGMYTARFGGENLPFSEKIALLLTMLEGVSNRSARFRCVIAVASPAGKTASAEGVCEGSISTHAQGSLGFGFDPIFFVPEYHQTMAEIPPSVKNTISHRAKALAQLPALLAPLLDELSSCAP</sequence>
<feature type="binding site" evidence="10">
    <location>
        <begin position="150"/>
        <end position="153"/>
    </location>
    <ligand>
        <name>substrate</name>
    </ligand>
</feature>
<evidence type="ECO:0000313" key="13">
    <source>
        <dbReference type="Proteomes" id="UP000229740"/>
    </source>
</evidence>
<evidence type="ECO:0000256" key="3">
    <source>
        <dbReference type="ARBA" id="ARBA00022723"/>
    </source>
</evidence>
<dbReference type="GO" id="GO:0005829">
    <property type="term" value="C:cytosol"/>
    <property type="evidence" value="ECO:0007669"/>
    <property type="project" value="TreeGrafter"/>
</dbReference>
<dbReference type="EC" id="3.6.1.66" evidence="10"/>
<dbReference type="InterPro" id="IPR002637">
    <property type="entry name" value="RdgB/HAM1"/>
</dbReference>
<evidence type="ECO:0000313" key="12">
    <source>
        <dbReference type="EMBL" id="PID57083.1"/>
    </source>
</evidence>
<evidence type="ECO:0000256" key="7">
    <source>
        <dbReference type="ARBA" id="ARBA00023080"/>
    </source>
</evidence>
<feature type="binding site" evidence="10">
    <location>
        <begin position="178"/>
        <end position="179"/>
    </location>
    <ligand>
        <name>substrate</name>
    </ligand>
</feature>
<dbReference type="GO" id="GO:0017111">
    <property type="term" value="F:ribonucleoside triphosphate phosphatase activity"/>
    <property type="evidence" value="ECO:0007669"/>
    <property type="project" value="InterPro"/>
</dbReference>
<dbReference type="GO" id="GO:0035870">
    <property type="term" value="F:dITP diphosphatase activity"/>
    <property type="evidence" value="ECO:0007669"/>
    <property type="project" value="UniProtKB-UniRule"/>
</dbReference>
<dbReference type="SUPFAM" id="SSF52972">
    <property type="entry name" value="ITPase-like"/>
    <property type="match status" value="1"/>
</dbReference>
<protein>
    <recommendedName>
        <fullName evidence="10">dITP/XTP pyrophosphatase</fullName>
        <ecNumber evidence="10">3.6.1.66</ecNumber>
    </recommendedName>
    <alternativeName>
        <fullName evidence="10">Non-canonical purine NTP pyrophosphatase</fullName>
    </alternativeName>
    <alternativeName>
        <fullName evidence="10">Non-standard purine NTP pyrophosphatase</fullName>
    </alternativeName>
    <alternativeName>
        <fullName evidence="10">Nucleoside-triphosphate diphosphatase</fullName>
    </alternativeName>
    <alternativeName>
        <fullName evidence="10">Nucleoside-triphosphate pyrophosphatase</fullName>
        <shortName evidence="10">NTPase</shortName>
    </alternativeName>
</protein>
<comment type="cofactor">
    <cofactor evidence="10">
        <name>Mg(2+)</name>
        <dbReference type="ChEBI" id="CHEBI:18420"/>
    </cofactor>
    <text evidence="10">Binds 1 Mg(2+) ion per subunit.</text>
</comment>
<comment type="function">
    <text evidence="10">Pyrophosphatase that catalyzes the hydrolysis of nucleoside triphosphates to their monophosphate derivatives, with a high preference for the non-canonical purine nucleotides XTP (xanthosine triphosphate), dITP (deoxyinosine triphosphate) and ITP. Seems to function as a house-cleaning enzyme that removes non-canonical purine nucleotides from the nucleotide pool, thus preventing their incorporation into DNA/RNA and avoiding chromosomal lesions.</text>
</comment>
<comment type="subunit">
    <text evidence="2 10">Homodimer.</text>
</comment>
<name>A0A2G6E4S4_9BACT</name>
<dbReference type="InterPro" id="IPR020922">
    <property type="entry name" value="dITP/XTP_pyrophosphatase"/>
</dbReference>
<dbReference type="HAMAP" id="MF_01405">
    <property type="entry name" value="Non_canon_purine_NTPase"/>
    <property type="match status" value="1"/>
</dbReference>
<keyword evidence="7 10" id="KW-0546">Nucleotide metabolism</keyword>
<accession>A0A2G6E4S4</accession>
<dbReference type="PANTHER" id="PTHR11067:SF9">
    <property type="entry name" value="INOSINE TRIPHOSPHATE PYROPHOSPHATASE"/>
    <property type="match status" value="1"/>
</dbReference>
<dbReference type="PANTHER" id="PTHR11067">
    <property type="entry name" value="INOSINE TRIPHOSPHATE PYROPHOSPHATASE/HAM1 PROTEIN"/>
    <property type="match status" value="1"/>
</dbReference>
<dbReference type="InterPro" id="IPR029001">
    <property type="entry name" value="ITPase-like_fam"/>
</dbReference>
<dbReference type="GO" id="GO:0009117">
    <property type="term" value="P:nucleotide metabolic process"/>
    <property type="evidence" value="ECO:0007669"/>
    <property type="project" value="UniProtKB-KW"/>
</dbReference>
<evidence type="ECO:0000256" key="5">
    <source>
        <dbReference type="ARBA" id="ARBA00022801"/>
    </source>
</evidence>
<dbReference type="EMBL" id="PDPS01000029">
    <property type="protein sequence ID" value="PID57083.1"/>
    <property type="molecule type" value="Genomic_DNA"/>
</dbReference>
<keyword evidence="6 10" id="KW-0460">Magnesium</keyword>
<dbReference type="CDD" id="cd00515">
    <property type="entry name" value="HAM1"/>
    <property type="match status" value="1"/>
</dbReference>
<feature type="binding site" evidence="10">
    <location>
        <position position="69"/>
    </location>
    <ligand>
        <name>Mg(2+)</name>
        <dbReference type="ChEBI" id="CHEBI:18420"/>
    </ligand>
</feature>